<dbReference type="RefSeq" id="WP_179664459.1">
    <property type="nucleotide sequence ID" value="NZ_JACCBG010000001.1"/>
</dbReference>
<organism evidence="1 2">
    <name type="scientific">Nocardioides panaciterrulae</name>
    <dbReference type="NCBI Taxonomy" id="661492"/>
    <lineage>
        <taxon>Bacteria</taxon>
        <taxon>Bacillati</taxon>
        <taxon>Actinomycetota</taxon>
        <taxon>Actinomycetes</taxon>
        <taxon>Propionibacteriales</taxon>
        <taxon>Nocardioidaceae</taxon>
        <taxon>Nocardioides</taxon>
    </lineage>
</organism>
<name>A0A7Y9JD30_9ACTN</name>
<keyword evidence="2" id="KW-1185">Reference proteome</keyword>
<dbReference type="Proteomes" id="UP000535511">
    <property type="component" value="Unassembled WGS sequence"/>
</dbReference>
<protein>
    <submittedName>
        <fullName evidence="1">Uncharacterized protein</fullName>
    </submittedName>
</protein>
<accession>A0A7Y9JD30</accession>
<proteinExistence type="predicted"/>
<dbReference type="AlphaFoldDB" id="A0A7Y9JD30"/>
<gene>
    <name evidence="1" type="ORF">BJZ21_002962</name>
</gene>
<evidence type="ECO:0000313" key="2">
    <source>
        <dbReference type="Proteomes" id="UP000535511"/>
    </source>
</evidence>
<reference evidence="1 2" key="1">
    <citation type="submission" date="2020-07" db="EMBL/GenBank/DDBJ databases">
        <title>Sequencing the genomes of 1000 actinobacteria strains.</title>
        <authorList>
            <person name="Klenk H.-P."/>
        </authorList>
    </citation>
    <scope>NUCLEOTIDE SEQUENCE [LARGE SCALE GENOMIC DNA]</scope>
    <source>
        <strain evidence="1 2">DSM 21350</strain>
    </source>
</reference>
<sequence>MSIAANHQAGPVLTPGTAQQTIREMAAVIRTVFGVGLQSSRRTAELAARAEAEAAANAAQLSTQAAPTLSVVQPSVSAHGAPTGPSSIPMPDFSAGIPMPGIEFPSIEVPGMALDESGETCDATAAPAVEVPVAEQPEPEFETPTLVVPTLAEVPPIVPVPAPIEPRQPEVATLSNERRAALLQELAFLDD</sequence>
<dbReference type="EMBL" id="JACCBG010000001">
    <property type="protein sequence ID" value="NYD42879.1"/>
    <property type="molecule type" value="Genomic_DNA"/>
</dbReference>
<comment type="caution">
    <text evidence="1">The sequence shown here is derived from an EMBL/GenBank/DDBJ whole genome shotgun (WGS) entry which is preliminary data.</text>
</comment>
<evidence type="ECO:0000313" key="1">
    <source>
        <dbReference type="EMBL" id="NYD42879.1"/>
    </source>
</evidence>